<dbReference type="Gene3D" id="3.40.50.1240">
    <property type="entry name" value="Phosphoglycerate mutase-like"/>
    <property type="match status" value="1"/>
</dbReference>
<dbReference type="CDD" id="cd07067">
    <property type="entry name" value="HP_PGM_like"/>
    <property type="match status" value="1"/>
</dbReference>
<accession>A0A1L9SDT6</accession>
<dbReference type="GeneID" id="34613524"/>
<protein>
    <recommendedName>
        <fullName evidence="3">Phosphoglycerate mutase</fullName>
    </recommendedName>
</protein>
<dbReference type="Pfam" id="PF00300">
    <property type="entry name" value="His_Phos_1"/>
    <property type="match status" value="3"/>
</dbReference>
<organism evidence="1 2">
    <name type="scientific">Penicilliopsis zonata CBS 506.65</name>
    <dbReference type="NCBI Taxonomy" id="1073090"/>
    <lineage>
        <taxon>Eukaryota</taxon>
        <taxon>Fungi</taxon>
        <taxon>Dikarya</taxon>
        <taxon>Ascomycota</taxon>
        <taxon>Pezizomycotina</taxon>
        <taxon>Eurotiomycetes</taxon>
        <taxon>Eurotiomycetidae</taxon>
        <taxon>Eurotiales</taxon>
        <taxon>Aspergillaceae</taxon>
        <taxon>Penicilliopsis</taxon>
    </lineage>
</organism>
<dbReference type="OrthoDB" id="4818801at2759"/>
<dbReference type="InterPro" id="IPR029033">
    <property type="entry name" value="His_PPase_superfam"/>
</dbReference>
<dbReference type="GO" id="GO:0046390">
    <property type="term" value="P:ribose phosphate biosynthetic process"/>
    <property type="evidence" value="ECO:0007669"/>
    <property type="project" value="TreeGrafter"/>
</dbReference>
<keyword evidence="2" id="KW-1185">Reference proteome</keyword>
<gene>
    <name evidence="1" type="ORF">ASPZODRAFT_17603</name>
</gene>
<dbReference type="InterPro" id="IPR013078">
    <property type="entry name" value="His_Pase_superF_clade-1"/>
</dbReference>
<dbReference type="SUPFAM" id="SSF53254">
    <property type="entry name" value="Phosphoglycerate mutase-like"/>
    <property type="match status" value="1"/>
</dbReference>
<proteinExistence type="predicted"/>
<dbReference type="SMART" id="SM00855">
    <property type="entry name" value="PGAM"/>
    <property type="match status" value="1"/>
</dbReference>
<dbReference type="AlphaFoldDB" id="A0A1L9SDT6"/>
<dbReference type="Proteomes" id="UP000184188">
    <property type="component" value="Unassembled WGS sequence"/>
</dbReference>
<dbReference type="VEuPathDB" id="FungiDB:ASPZODRAFT_17603"/>
<dbReference type="RefSeq" id="XP_022579895.1">
    <property type="nucleotide sequence ID" value="XM_022727060.1"/>
</dbReference>
<dbReference type="PANTHER" id="PTHR48100">
    <property type="entry name" value="BROAD-SPECIFICITY PHOSPHATASE YOR283W-RELATED"/>
    <property type="match status" value="1"/>
</dbReference>
<evidence type="ECO:0000313" key="1">
    <source>
        <dbReference type="EMBL" id="OJJ45385.1"/>
    </source>
</evidence>
<name>A0A1L9SDT6_9EURO</name>
<reference evidence="2" key="1">
    <citation type="journal article" date="2017" name="Genome Biol.">
        <title>Comparative genomics reveals high biological diversity and specific adaptations in the industrially and medically important fungal genus Aspergillus.</title>
        <authorList>
            <person name="de Vries R.P."/>
            <person name="Riley R."/>
            <person name="Wiebenga A."/>
            <person name="Aguilar-Osorio G."/>
            <person name="Amillis S."/>
            <person name="Uchima C.A."/>
            <person name="Anderluh G."/>
            <person name="Asadollahi M."/>
            <person name="Askin M."/>
            <person name="Barry K."/>
            <person name="Battaglia E."/>
            <person name="Bayram O."/>
            <person name="Benocci T."/>
            <person name="Braus-Stromeyer S.A."/>
            <person name="Caldana C."/>
            <person name="Canovas D."/>
            <person name="Cerqueira G.C."/>
            <person name="Chen F."/>
            <person name="Chen W."/>
            <person name="Choi C."/>
            <person name="Clum A."/>
            <person name="Dos Santos R.A."/>
            <person name="Damasio A.R."/>
            <person name="Diallinas G."/>
            <person name="Emri T."/>
            <person name="Fekete E."/>
            <person name="Flipphi M."/>
            <person name="Freyberg S."/>
            <person name="Gallo A."/>
            <person name="Gournas C."/>
            <person name="Habgood R."/>
            <person name="Hainaut M."/>
            <person name="Harispe M.L."/>
            <person name="Henrissat B."/>
            <person name="Hilden K.S."/>
            <person name="Hope R."/>
            <person name="Hossain A."/>
            <person name="Karabika E."/>
            <person name="Karaffa L."/>
            <person name="Karanyi Z."/>
            <person name="Krasevec N."/>
            <person name="Kuo A."/>
            <person name="Kusch H."/>
            <person name="LaButti K."/>
            <person name="Lagendijk E.L."/>
            <person name="Lapidus A."/>
            <person name="Levasseur A."/>
            <person name="Lindquist E."/>
            <person name="Lipzen A."/>
            <person name="Logrieco A.F."/>
            <person name="MacCabe A."/>
            <person name="Maekelae M.R."/>
            <person name="Malavazi I."/>
            <person name="Melin P."/>
            <person name="Meyer V."/>
            <person name="Mielnichuk N."/>
            <person name="Miskei M."/>
            <person name="Molnar A.P."/>
            <person name="Mule G."/>
            <person name="Ngan C.Y."/>
            <person name="Orejas M."/>
            <person name="Orosz E."/>
            <person name="Ouedraogo J.P."/>
            <person name="Overkamp K.M."/>
            <person name="Park H.-S."/>
            <person name="Perrone G."/>
            <person name="Piumi F."/>
            <person name="Punt P.J."/>
            <person name="Ram A.F."/>
            <person name="Ramon A."/>
            <person name="Rauscher S."/>
            <person name="Record E."/>
            <person name="Riano-Pachon D.M."/>
            <person name="Robert V."/>
            <person name="Roehrig J."/>
            <person name="Ruller R."/>
            <person name="Salamov A."/>
            <person name="Salih N.S."/>
            <person name="Samson R.A."/>
            <person name="Sandor E."/>
            <person name="Sanguinetti M."/>
            <person name="Schuetze T."/>
            <person name="Sepcic K."/>
            <person name="Shelest E."/>
            <person name="Sherlock G."/>
            <person name="Sophianopoulou V."/>
            <person name="Squina F.M."/>
            <person name="Sun H."/>
            <person name="Susca A."/>
            <person name="Todd R.B."/>
            <person name="Tsang A."/>
            <person name="Unkles S.E."/>
            <person name="van de Wiele N."/>
            <person name="van Rossen-Uffink D."/>
            <person name="Oliveira J.V."/>
            <person name="Vesth T.C."/>
            <person name="Visser J."/>
            <person name="Yu J.-H."/>
            <person name="Zhou M."/>
            <person name="Andersen M.R."/>
            <person name="Archer D.B."/>
            <person name="Baker S.E."/>
            <person name="Benoit I."/>
            <person name="Brakhage A.A."/>
            <person name="Braus G.H."/>
            <person name="Fischer R."/>
            <person name="Frisvad J.C."/>
            <person name="Goldman G.H."/>
            <person name="Houbraken J."/>
            <person name="Oakley B."/>
            <person name="Pocsi I."/>
            <person name="Scazzocchio C."/>
            <person name="Seiboth B."/>
            <person name="vanKuyk P.A."/>
            <person name="Wortman J."/>
            <person name="Dyer P.S."/>
            <person name="Grigoriev I.V."/>
        </authorList>
    </citation>
    <scope>NUCLEOTIDE SEQUENCE [LARGE SCALE GENOMIC DNA]</scope>
    <source>
        <strain evidence="2">CBS 506.65</strain>
    </source>
</reference>
<sequence length="253" mass="28329">MSSRVFLIANGETDWTDEGKHESVTERGLLPRGIERVGELREASVGVGKLIDPRKILKIYCSPRERARRTVEILHLGVHSSQTFHERESDTQTVTPSLFARELDGNMIEVTPALEEWKYGEYEGLTVRAVQEERHARGEEAWNIWRDGCPGGESPSDVTARLDKLIDEIKAHIDDTVVKWPTGQRGTHRRDQPRDVVCVAHGHVLASLALRWAGQPLENGMRLIVQPGGVVVLGYEHENLDEPAIILGRQAGN</sequence>
<dbReference type="GO" id="GO:0050278">
    <property type="term" value="F:sedoheptulose-bisphosphatase activity"/>
    <property type="evidence" value="ECO:0007669"/>
    <property type="project" value="TreeGrafter"/>
</dbReference>
<dbReference type="InterPro" id="IPR050275">
    <property type="entry name" value="PGM_Phosphatase"/>
</dbReference>
<dbReference type="PANTHER" id="PTHR48100:SF15">
    <property type="entry name" value="SEDOHEPTULOSE 1,7-BISPHOSPHATASE"/>
    <property type="match status" value="1"/>
</dbReference>
<evidence type="ECO:0008006" key="3">
    <source>
        <dbReference type="Google" id="ProtNLM"/>
    </source>
</evidence>
<dbReference type="EMBL" id="KV878345">
    <property type="protein sequence ID" value="OJJ45385.1"/>
    <property type="molecule type" value="Genomic_DNA"/>
</dbReference>
<evidence type="ECO:0000313" key="2">
    <source>
        <dbReference type="Proteomes" id="UP000184188"/>
    </source>
</evidence>
<dbReference type="STRING" id="1073090.A0A1L9SDT6"/>